<dbReference type="Proteomes" id="UP000053676">
    <property type="component" value="Unassembled WGS sequence"/>
</dbReference>
<dbReference type="Gene3D" id="2.10.25.10">
    <property type="entry name" value="Laminin"/>
    <property type="match status" value="1"/>
</dbReference>
<proteinExistence type="predicted"/>
<keyword evidence="1" id="KW-1015">Disulfide bond</keyword>
<evidence type="ECO:0000313" key="4">
    <source>
        <dbReference type="Proteomes" id="UP000053676"/>
    </source>
</evidence>
<dbReference type="InterPro" id="IPR007110">
    <property type="entry name" value="Ig-like_dom"/>
</dbReference>
<dbReference type="InterPro" id="IPR013320">
    <property type="entry name" value="ConA-like_dom_sf"/>
</dbReference>
<dbReference type="KEGG" id="nai:NECAME_15137"/>
<dbReference type="InterPro" id="IPR013783">
    <property type="entry name" value="Ig-like_fold"/>
</dbReference>
<protein>
    <submittedName>
        <fullName evidence="3">EGF-like domain protein</fullName>
    </submittedName>
</protein>
<organism evidence="3 4">
    <name type="scientific">Necator americanus</name>
    <name type="common">Human hookworm</name>
    <dbReference type="NCBI Taxonomy" id="51031"/>
    <lineage>
        <taxon>Eukaryota</taxon>
        <taxon>Metazoa</taxon>
        <taxon>Ecdysozoa</taxon>
        <taxon>Nematoda</taxon>
        <taxon>Chromadorea</taxon>
        <taxon>Rhabditida</taxon>
        <taxon>Rhabditina</taxon>
        <taxon>Rhabditomorpha</taxon>
        <taxon>Strongyloidea</taxon>
        <taxon>Ancylostomatidae</taxon>
        <taxon>Bunostominae</taxon>
        <taxon>Necator</taxon>
    </lineage>
</organism>
<dbReference type="SUPFAM" id="SSF48726">
    <property type="entry name" value="Immunoglobulin"/>
    <property type="match status" value="1"/>
</dbReference>
<dbReference type="SMART" id="SM00409">
    <property type="entry name" value="IG"/>
    <property type="match status" value="1"/>
</dbReference>
<dbReference type="OrthoDB" id="430340at2759"/>
<evidence type="ECO:0000313" key="3">
    <source>
        <dbReference type="EMBL" id="ETN69715.1"/>
    </source>
</evidence>
<dbReference type="EMBL" id="KI669059">
    <property type="protein sequence ID" value="ETN69715.1"/>
    <property type="molecule type" value="Genomic_DNA"/>
</dbReference>
<accession>W2SJD6</accession>
<dbReference type="PROSITE" id="PS00022">
    <property type="entry name" value="EGF_1"/>
    <property type="match status" value="1"/>
</dbReference>
<dbReference type="AlphaFoldDB" id="W2SJD6"/>
<dbReference type="SUPFAM" id="SSF49899">
    <property type="entry name" value="Concanavalin A-like lectins/glucanases"/>
    <property type="match status" value="1"/>
</dbReference>
<evidence type="ECO:0000256" key="1">
    <source>
        <dbReference type="ARBA" id="ARBA00023157"/>
    </source>
</evidence>
<feature type="domain" description="Ig-like" evidence="2">
    <location>
        <begin position="46"/>
        <end position="114"/>
    </location>
</feature>
<dbReference type="Gene3D" id="2.60.40.10">
    <property type="entry name" value="Immunoglobulins"/>
    <property type="match status" value="1"/>
</dbReference>
<reference evidence="4" key="1">
    <citation type="journal article" date="2014" name="Nat. Genet.">
        <title>Genome of the human hookworm Necator americanus.</title>
        <authorList>
            <person name="Tang Y.T."/>
            <person name="Gao X."/>
            <person name="Rosa B.A."/>
            <person name="Abubucker S."/>
            <person name="Hallsworth-Pepin K."/>
            <person name="Martin J."/>
            <person name="Tyagi R."/>
            <person name="Heizer E."/>
            <person name="Zhang X."/>
            <person name="Bhonagiri-Palsikar V."/>
            <person name="Minx P."/>
            <person name="Warren W.C."/>
            <person name="Wang Q."/>
            <person name="Zhan B."/>
            <person name="Hotez P.J."/>
            <person name="Sternberg P.W."/>
            <person name="Dougall A."/>
            <person name="Gaze S.T."/>
            <person name="Mulvenna J."/>
            <person name="Sotillo J."/>
            <person name="Ranganathan S."/>
            <person name="Rabelo E.M."/>
            <person name="Wilson R.K."/>
            <person name="Felgner P.L."/>
            <person name="Bethony J."/>
            <person name="Hawdon J.M."/>
            <person name="Gasser R.B."/>
            <person name="Loukas A."/>
            <person name="Mitreva M."/>
        </authorList>
    </citation>
    <scope>NUCLEOTIDE SEQUENCE [LARGE SCALE GENOMIC DNA]</scope>
</reference>
<gene>
    <name evidence="3" type="ORF">NECAME_15137</name>
</gene>
<dbReference type="InterPro" id="IPR003599">
    <property type="entry name" value="Ig_sub"/>
</dbReference>
<dbReference type="InterPro" id="IPR000742">
    <property type="entry name" value="EGF"/>
</dbReference>
<dbReference type="Gene3D" id="2.60.120.200">
    <property type="match status" value="2"/>
</dbReference>
<feature type="non-terminal residue" evidence="3">
    <location>
        <position position="369"/>
    </location>
</feature>
<dbReference type="STRING" id="51031.W2SJD6"/>
<dbReference type="PROSITE" id="PS50835">
    <property type="entry name" value="IG_LIKE"/>
    <property type="match status" value="1"/>
</dbReference>
<sequence length="369" mass="40999">MVEFEKTLQHHTYTCIQNVVLRVCVVNYVDVGIFIVSSVFSGLKRGHKVFLSCASPAEDATAALWERVDGEMPTGASTSRGVLRIPPISRDDEGKYQCTTTKNGIDVVSVVELHVDAKERERKQKKKNKLGENDSTLQGVIFETARRPSLPNEDPVENTRPPILEHRARIDDGVLVYEYDIGHGKETIVSPNNVVPNKWNTIVLKNSETKAMLQLNSGPPVEKIHDSLVWEEGNNGPGYECVCPKEYAGEYCQTRSSFCKGEDCNSGVCIEVGDTWQCICPLNATGIRCETRKEEAITSLGFQQDTSFVTMPRPKNLENLEISLTVKPGDVQDEHILLYVAEDYDPESNKHLSVSIVDGAIVYSYSDGT</sequence>
<name>W2SJD6_NECAM</name>
<dbReference type="InterPro" id="IPR036179">
    <property type="entry name" value="Ig-like_dom_sf"/>
</dbReference>
<evidence type="ECO:0000259" key="2">
    <source>
        <dbReference type="PROSITE" id="PS50835"/>
    </source>
</evidence>
<keyword evidence="4" id="KW-1185">Reference proteome</keyword>